<accession>X6NIR6</accession>
<feature type="non-terminal residue" evidence="1">
    <location>
        <position position="202"/>
    </location>
</feature>
<evidence type="ECO:0000313" key="1">
    <source>
        <dbReference type="EMBL" id="ETO26220.1"/>
    </source>
</evidence>
<reference evidence="1 2" key="1">
    <citation type="journal article" date="2013" name="Curr. Biol.">
        <title>The Genome of the Foraminiferan Reticulomyxa filosa.</title>
        <authorList>
            <person name="Glockner G."/>
            <person name="Hulsmann N."/>
            <person name="Schleicher M."/>
            <person name="Noegel A.A."/>
            <person name="Eichinger L."/>
            <person name="Gallinger C."/>
            <person name="Pawlowski J."/>
            <person name="Sierra R."/>
            <person name="Euteneuer U."/>
            <person name="Pillet L."/>
            <person name="Moustafa A."/>
            <person name="Platzer M."/>
            <person name="Groth M."/>
            <person name="Szafranski K."/>
            <person name="Schliwa M."/>
        </authorList>
    </citation>
    <scope>NUCLEOTIDE SEQUENCE [LARGE SCALE GENOMIC DNA]</scope>
</reference>
<gene>
    <name evidence="1" type="ORF">RFI_10917</name>
</gene>
<comment type="caution">
    <text evidence="1">The sequence shown here is derived from an EMBL/GenBank/DDBJ whole genome shotgun (WGS) entry which is preliminary data.</text>
</comment>
<organism evidence="1 2">
    <name type="scientific">Reticulomyxa filosa</name>
    <dbReference type="NCBI Taxonomy" id="46433"/>
    <lineage>
        <taxon>Eukaryota</taxon>
        <taxon>Sar</taxon>
        <taxon>Rhizaria</taxon>
        <taxon>Retaria</taxon>
        <taxon>Foraminifera</taxon>
        <taxon>Monothalamids</taxon>
        <taxon>Reticulomyxidae</taxon>
        <taxon>Reticulomyxa</taxon>
    </lineage>
</organism>
<evidence type="ECO:0000313" key="2">
    <source>
        <dbReference type="Proteomes" id="UP000023152"/>
    </source>
</evidence>
<sequence length="202" mass="23506">KKKKEKDKEKQQQNQTFITIDTFRIPIPQVYKDVKLNILFTDAHQSIVTEVQFLLKAMSDFKQKGHPFYEISRQESFVHDSLNILTDLSFDVQLQLASFHPVDIANLMLYFPSQFRTSKFIRFSKDSAGGCFILQMAKNPQVQVSYAKWLCHSDRFIPRDVVQAQLVQPNNYLVYPLMYALQQNTVDCVSLFVPSDTEQSKI</sequence>
<keyword evidence="2" id="KW-1185">Reference proteome</keyword>
<feature type="non-terminal residue" evidence="1">
    <location>
        <position position="1"/>
    </location>
</feature>
<dbReference type="AlphaFoldDB" id="X6NIR6"/>
<proteinExistence type="predicted"/>
<protein>
    <submittedName>
        <fullName evidence="1">Uncharacterized protein</fullName>
    </submittedName>
</protein>
<name>X6NIR6_RETFI</name>
<dbReference type="Proteomes" id="UP000023152">
    <property type="component" value="Unassembled WGS sequence"/>
</dbReference>
<dbReference type="EMBL" id="ASPP01008008">
    <property type="protein sequence ID" value="ETO26220.1"/>
    <property type="molecule type" value="Genomic_DNA"/>
</dbReference>